<dbReference type="InterPro" id="IPR011032">
    <property type="entry name" value="GroES-like_sf"/>
</dbReference>
<dbReference type="EMBL" id="ML995488">
    <property type="protein sequence ID" value="KAF2140993.1"/>
    <property type="molecule type" value="Genomic_DNA"/>
</dbReference>
<dbReference type="GeneID" id="54298139"/>
<evidence type="ECO:0000256" key="6">
    <source>
        <dbReference type="ARBA" id="ARBA00023027"/>
    </source>
</evidence>
<evidence type="ECO:0000313" key="10">
    <source>
        <dbReference type="Proteomes" id="UP000799438"/>
    </source>
</evidence>
<evidence type="ECO:0000259" key="8">
    <source>
        <dbReference type="Pfam" id="PF08240"/>
    </source>
</evidence>
<feature type="domain" description="Alcohol dehydrogenase-like C-terminal" evidence="7">
    <location>
        <begin position="136"/>
        <end position="264"/>
    </location>
</feature>
<dbReference type="InterPro" id="IPR013149">
    <property type="entry name" value="ADH-like_C"/>
</dbReference>
<comment type="cofactor">
    <cofactor evidence="1">
        <name>Zn(2+)</name>
        <dbReference type="ChEBI" id="CHEBI:29105"/>
    </cofactor>
</comment>
<dbReference type="Proteomes" id="UP000799438">
    <property type="component" value="Unassembled WGS sequence"/>
</dbReference>
<keyword evidence="6" id="KW-0520">NAD</keyword>
<dbReference type="AlphaFoldDB" id="A0A6A6BC97"/>
<dbReference type="Pfam" id="PF00107">
    <property type="entry name" value="ADH_zinc_N"/>
    <property type="match status" value="1"/>
</dbReference>
<dbReference type="OrthoDB" id="256333at2759"/>
<proteinExistence type="inferred from homology"/>
<accession>A0A6A6BC97</accession>
<dbReference type="GO" id="GO:0005737">
    <property type="term" value="C:cytoplasm"/>
    <property type="evidence" value="ECO:0007669"/>
    <property type="project" value="TreeGrafter"/>
</dbReference>
<evidence type="ECO:0008006" key="11">
    <source>
        <dbReference type="Google" id="ProtNLM"/>
    </source>
</evidence>
<evidence type="ECO:0000313" key="9">
    <source>
        <dbReference type="EMBL" id="KAF2140993.1"/>
    </source>
</evidence>
<evidence type="ECO:0000256" key="3">
    <source>
        <dbReference type="ARBA" id="ARBA00022723"/>
    </source>
</evidence>
<dbReference type="GO" id="GO:0046872">
    <property type="term" value="F:metal ion binding"/>
    <property type="evidence" value="ECO:0007669"/>
    <property type="project" value="UniProtKB-KW"/>
</dbReference>
<sequence>MVAAGTFKTALPCTASHEGAGTIVATGSAVSEFSEGDRVMCGLPLHPCGICDDCNGPEEHRQYCTRGDGVIGVQTHGAFSEYVLVDSRTGTVKLPDSVSFETAAPLACAGITVFRALLQTGLKTGEWLCLVGAGGGLGHRGIQFAKAMGLKVVGIDARDLGLALAKETGVDVVVDARKGKEAAAEEVQKVTGGGGADATVNLSDAKGAAALACAVTKMHGLVVQIAQPDEISVPFKETIFRDIRIHGSLTSSPAQAAQMIDAVAKHRISVTTNPVYGLEAIPQLVELSHGGRLRGKGIVIVDRAQVDAEKEKGVELV</sequence>
<dbReference type="SUPFAM" id="SSF50129">
    <property type="entry name" value="GroES-like"/>
    <property type="match status" value="1"/>
</dbReference>
<dbReference type="Pfam" id="PF08240">
    <property type="entry name" value="ADH_N"/>
    <property type="match status" value="1"/>
</dbReference>
<dbReference type="GO" id="GO:0004022">
    <property type="term" value="F:alcohol dehydrogenase (NAD+) activity"/>
    <property type="evidence" value="ECO:0007669"/>
    <property type="project" value="TreeGrafter"/>
</dbReference>
<dbReference type="RefSeq" id="XP_033396706.1">
    <property type="nucleotide sequence ID" value="XM_033540643.1"/>
</dbReference>
<dbReference type="InterPro" id="IPR036291">
    <property type="entry name" value="NAD(P)-bd_dom_sf"/>
</dbReference>
<evidence type="ECO:0000256" key="1">
    <source>
        <dbReference type="ARBA" id="ARBA00001947"/>
    </source>
</evidence>
<gene>
    <name evidence="9" type="ORF">K452DRAFT_288377</name>
</gene>
<keyword evidence="10" id="KW-1185">Reference proteome</keyword>
<evidence type="ECO:0000256" key="5">
    <source>
        <dbReference type="ARBA" id="ARBA00023002"/>
    </source>
</evidence>
<protein>
    <recommendedName>
        <fullName evidence="11">Enoyl reductase (ER) domain-containing protein</fullName>
    </recommendedName>
</protein>
<reference evidence="9" key="1">
    <citation type="journal article" date="2020" name="Stud. Mycol.">
        <title>101 Dothideomycetes genomes: a test case for predicting lifestyles and emergence of pathogens.</title>
        <authorList>
            <person name="Haridas S."/>
            <person name="Albert R."/>
            <person name="Binder M."/>
            <person name="Bloem J."/>
            <person name="Labutti K."/>
            <person name="Salamov A."/>
            <person name="Andreopoulos B."/>
            <person name="Baker S."/>
            <person name="Barry K."/>
            <person name="Bills G."/>
            <person name="Bluhm B."/>
            <person name="Cannon C."/>
            <person name="Castanera R."/>
            <person name="Culley D."/>
            <person name="Daum C."/>
            <person name="Ezra D."/>
            <person name="Gonzalez J."/>
            <person name="Henrissat B."/>
            <person name="Kuo A."/>
            <person name="Liang C."/>
            <person name="Lipzen A."/>
            <person name="Lutzoni F."/>
            <person name="Magnuson J."/>
            <person name="Mondo S."/>
            <person name="Nolan M."/>
            <person name="Ohm R."/>
            <person name="Pangilinan J."/>
            <person name="Park H.-J."/>
            <person name="Ramirez L."/>
            <person name="Alfaro M."/>
            <person name="Sun H."/>
            <person name="Tritt A."/>
            <person name="Yoshinaga Y."/>
            <person name="Zwiers L.-H."/>
            <person name="Turgeon B."/>
            <person name="Goodwin S."/>
            <person name="Spatafora J."/>
            <person name="Crous P."/>
            <person name="Grigoriev I."/>
        </authorList>
    </citation>
    <scope>NUCLEOTIDE SEQUENCE</scope>
    <source>
        <strain evidence="9">CBS 121167</strain>
    </source>
</reference>
<keyword evidence="4" id="KW-0862">Zinc</keyword>
<dbReference type="InterPro" id="IPR013154">
    <property type="entry name" value="ADH-like_N"/>
</dbReference>
<evidence type="ECO:0000256" key="2">
    <source>
        <dbReference type="ARBA" id="ARBA00008072"/>
    </source>
</evidence>
<keyword evidence="3" id="KW-0479">Metal-binding</keyword>
<feature type="domain" description="Alcohol dehydrogenase-like N-terminal" evidence="8">
    <location>
        <begin position="5"/>
        <end position="96"/>
    </location>
</feature>
<dbReference type="PANTHER" id="PTHR42940:SF8">
    <property type="entry name" value="VACUOLAR PROTEIN SORTING-ASSOCIATED PROTEIN 11"/>
    <property type="match status" value="1"/>
</dbReference>
<dbReference type="FunFam" id="3.40.50.720:FF:000039">
    <property type="entry name" value="Alcohol dehydrogenase AdhP"/>
    <property type="match status" value="1"/>
</dbReference>
<comment type="similarity">
    <text evidence="2">Belongs to the zinc-containing alcohol dehydrogenase family.</text>
</comment>
<keyword evidence="5" id="KW-0560">Oxidoreductase</keyword>
<name>A0A6A6BC97_9PEZI</name>
<dbReference type="SUPFAM" id="SSF51735">
    <property type="entry name" value="NAD(P)-binding Rossmann-fold domains"/>
    <property type="match status" value="1"/>
</dbReference>
<evidence type="ECO:0000259" key="7">
    <source>
        <dbReference type="Pfam" id="PF00107"/>
    </source>
</evidence>
<dbReference type="Gene3D" id="3.40.50.720">
    <property type="entry name" value="NAD(P)-binding Rossmann-like Domain"/>
    <property type="match status" value="1"/>
</dbReference>
<evidence type="ECO:0000256" key="4">
    <source>
        <dbReference type="ARBA" id="ARBA00022833"/>
    </source>
</evidence>
<dbReference type="PANTHER" id="PTHR42940">
    <property type="entry name" value="ALCOHOL DEHYDROGENASE 1-RELATED"/>
    <property type="match status" value="1"/>
</dbReference>
<organism evidence="9 10">
    <name type="scientific">Aplosporella prunicola CBS 121167</name>
    <dbReference type="NCBI Taxonomy" id="1176127"/>
    <lineage>
        <taxon>Eukaryota</taxon>
        <taxon>Fungi</taxon>
        <taxon>Dikarya</taxon>
        <taxon>Ascomycota</taxon>
        <taxon>Pezizomycotina</taxon>
        <taxon>Dothideomycetes</taxon>
        <taxon>Dothideomycetes incertae sedis</taxon>
        <taxon>Botryosphaeriales</taxon>
        <taxon>Aplosporellaceae</taxon>
        <taxon>Aplosporella</taxon>
    </lineage>
</organism>
<dbReference type="Gene3D" id="3.90.180.10">
    <property type="entry name" value="Medium-chain alcohol dehydrogenases, catalytic domain"/>
    <property type="match status" value="1"/>
</dbReference>